<keyword evidence="4" id="KW-1185">Reference proteome</keyword>
<dbReference type="PANTHER" id="PTHR12277">
    <property type="entry name" value="ALPHA/BETA HYDROLASE DOMAIN-CONTAINING PROTEIN"/>
    <property type="match status" value="1"/>
</dbReference>
<evidence type="ECO:0000256" key="1">
    <source>
        <dbReference type="SAM" id="Phobius"/>
    </source>
</evidence>
<comment type="caution">
    <text evidence="3">The sequence shown here is derived from an EMBL/GenBank/DDBJ whole genome shotgun (WGS) entry which is preliminary data.</text>
</comment>
<protein>
    <submittedName>
        <fullName evidence="3">Alpha/beta hydrolase</fullName>
    </submittedName>
</protein>
<keyword evidence="3" id="KW-0378">Hydrolase</keyword>
<dbReference type="Proteomes" id="UP001494588">
    <property type="component" value="Unassembled WGS sequence"/>
</dbReference>
<dbReference type="RefSeq" id="WP_201662011.1">
    <property type="nucleotide sequence ID" value="NZ_CAJHCS010000056.1"/>
</dbReference>
<feature type="domain" description="Serine aminopeptidase S33" evidence="2">
    <location>
        <begin position="80"/>
        <end position="183"/>
    </location>
</feature>
<name>A0ABU9QSG6_9BURK</name>
<dbReference type="Gene3D" id="3.40.50.1820">
    <property type="entry name" value="alpha/beta hydrolase"/>
    <property type="match status" value="1"/>
</dbReference>
<reference evidence="3 4" key="1">
    <citation type="submission" date="2024-01" db="EMBL/GenBank/DDBJ databases">
        <title>The diversity of rhizobia nodulating Mimosa spp. in eleven states of Brazil covering several biomes is determined by host plant, location, and edaphic factors.</title>
        <authorList>
            <person name="Rouws L."/>
            <person name="Barauna A."/>
            <person name="Beukes C."/>
            <person name="De Faria S.M."/>
            <person name="Gross E."/>
            <person name="Dos Reis Junior F.B."/>
            <person name="Simon M."/>
            <person name="Maluk M."/>
            <person name="Odee D.W."/>
            <person name="Kenicer G."/>
            <person name="Young J.P.W."/>
            <person name="Reis V.M."/>
            <person name="Zilli J."/>
            <person name="James E.K."/>
        </authorList>
    </citation>
    <scope>NUCLEOTIDE SEQUENCE [LARGE SCALE GENOMIC DNA]</scope>
    <source>
        <strain evidence="3 4">JPY77</strain>
    </source>
</reference>
<dbReference type="EMBL" id="JAZHGC010000070">
    <property type="protein sequence ID" value="MEM5292103.1"/>
    <property type="molecule type" value="Genomic_DNA"/>
</dbReference>
<keyword evidence="1" id="KW-0472">Membrane</keyword>
<keyword evidence="1" id="KW-1133">Transmembrane helix</keyword>
<proteinExistence type="predicted"/>
<organism evidence="3 4">
    <name type="scientific">Paraburkholderia sabiae</name>
    <dbReference type="NCBI Taxonomy" id="273251"/>
    <lineage>
        <taxon>Bacteria</taxon>
        <taxon>Pseudomonadati</taxon>
        <taxon>Pseudomonadota</taxon>
        <taxon>Betaproteobacteria</taxon>
        <taxon>Burkholderiales</taxon>
        <taxon>Burkholderiaceae</taxon>
        <taxon>Paraburkholderia</taxon>
    </lineage>
</organism>
<dbReference type="InterPro" id="IPR022742">
    <property type="entry name" value="Hydrolase_4"/>
</dbReference>
<sequence>MSTAVWVVLLSLLVVGLIGYASVVALLFWLQGRLVYPLERVRGLPRNSAADRFEPVTVRTADGLVLTGRYAPASQTDAYTVVLFHGNGEDLSQRARIAHDLLAAGHGVYLAEYRGYGGAPGRPSEAGLYADGRAALNFVTARTHRVAVHGFSLGTGVAVRMASEYQTLAALILEAPFTSIADIARARFPLFAFRCMVRDRYDNLSTIGHVRAPVLVCGGLRDPVIPPEHFTRLYSAVRSARRLALFEGAGHVDVWEMGAREHVLRFLEELRRTGALAGSEVGCPAWSVDEHVQRSCRSLD</sequence>
<dbReference type="SUPFAM" id="SSF53474">
    <property type="entry name" value="alpha/beta-Hydrolases"/>
    <property type="match status" value="1"/>
</dbReference>
<evidence type="ECO:0000259" key="2">
    <source>
        <dbReference type="Pfam" id="PF12146"/>
    </source>
</evidence>
<dbReference type="InterPro" id="IPR029058">
    <property type="entry name" value="AB_hydrolase_fold"/>
</dbReference>
<dbReference type="Pfam" id="PF12146">
    <property type="entry name" value="Hydrolase_4"/>
    <property type="match status" value="1"/>
</dbReference>
<evidence type="ECO:0000313" key="3">
    <source>
        <dbReference type="EMBL" id="MEM5292103.1"/>
    </source>
</evidence>
<evidence type="ECO:0000313" key="4">
    <source>
        <dbReference type="Proteomes" id="UP001494588"/>
    </source>
</evidence>
<accession>A0ABU9QSG6</accession>
<keyword evidence="1" id="KW-0812">Transmembrane</keyword>
<dbReference type="GO" id="GO:0016787">
    <property type="term" value="F:hydrolase activity"/>
    <property type="evidence" value="ECO:0007669"/>
    <property type="project" value="UniProtKB-KW"/>
</dbReference>
<feature type="transmembrane region" description="Helical" evidence="1">
    <location>
        <begin position="6"/>
        <end position="30"/>
    </location>
</feature>
<gene>
    <name evidence="3" type="ORF">V4C55_41080</name>
</gene>